<dbReference type="OrthoDB" id="3521766at2"/>
<dbReference type="SUPFAM" id="SSF50156">
    <property type="entry name" value="PDZ domain-like"/>
    <property type="match status" value="1"/>
</dbReference>
<dbReference type="InterPro" id="IPR021109">
    <property type="entry name" value="Peptidase_aspartic_dom_sf"/>
</dbReference>
<organism evidence="2 3">
    <name type="scientific">Ilyomonas limi</name>
    <dbReference type="NCBI Taxonomy" id="2575867"/>
    <lineage>
        <taxon>Bacteria</taxon>
        <taxon>Pseudomonadati</taxon>
        <taxon>Bacteroidota</taxon>
        <taxon>Chitinophagia</taxon>
        <taxon>Chitinophagales</taxon>
        <taxon>Chitinophagaceae</taxon>
        <taxon>Ilyomonas</taxon>
    </lineage>
</organism>
<dbReference type="Gene3D" id="2.40.70.10">
    <property type="entry name" value="Acid Proteases"/>
    <property type="match status" value="2"/>
</dbReference>
<dbReference type="Pfam" id="PF13650">
    <property type="entry name" value="Asp_protease_2"/>
    <property type="match status" value="2"/>
</dbReference>
<gene>
    <name evidence="2" type="ORF">FC093_03430</name>
</gene>
<sequence length="404" mass="45306">MFAAIRRNLLFCLIAWICMLPVRSLTQQNAEPIGPARHITTVPFTMLTGGIVIIRATLDSLPDSLNFILDTGSGGISLDSTTCSTLGIKLQHSNRTIRGIAGIKTVDFAYGHTMNLPDLSVEKLDFHVNDYDILTSVYGVKIDGIIGYSFFRRYIIKIDYDKMQMEVLTPGAIKYPRGGTLLKPQFSTLAMQRLYVKDRVGITAKFYYDMGAGLCMLLSKSFVTDSMFLNTKKKMFETQAQGLGGKAEMSLTIIKEIRLGPYRFRKVPTYIFNDEYNATSYPASGGLIGNDILRRFNVVLNYGKQEIFIKPNNRYRDSFDYAYTGLGIYLINNEVTVLDIMKGSPAEKAGFQEGDVVIGMNKNFSGNIQVYKAMLQTINTTISVMVRDKNGELMKRQLKVQSIL</sequence>
<dbReference type="AlphaFoldDB" id="A0A4U3L6A4"/>
<evidence type="ECO:0000313" key="3">
    <source>
        <dbReference type="Proteomes" id="UP000305848"/>
    </source>
</evidence>
<feature type="domain" description="PDZ" evidence="1">
    <location>
        <begin position="306"/>
        <end position="361"/>
    </location>
</feature>
<dbReference type="EMBL" id="SZQL01000002">
    <property type="protein sequence ID" value="TKK70758.1"/>
    <property type="molecule type" value="Genomic_DNA"/>
</dbReference>
<dbReference type="Proteomes" id="UP000305848">
    <property type="component" value="Unassembled WGS sequence"/>
</dbReference>
<protein>
    <submittedName>
        <fullName evidence="2">Signal protein PDZ</fullName>
    </submittedName>
</protein>
<evidence type="ECO:0000259" key="1">
    <source>
        <dbReference type="PROSITE" id="PS50106"/>
    </source>
</evidence>
<accession>A0A4U3L6A4</accession>
<name>A0A4U3L6A4_9BACT</name>
<dbReference type="PROSITE" id="PS50106">
    <property type="entry name" value="PDZ"/>
    <property type="match status" value="1"/>
</dbReference>
<dbReference type="Gene3D" id="2.30.42.10">
    <property type="match status" value="1"/>
</dbReference>
<comment type="caution">
    <text evidence="2">The sequence shown here is derived from an EMBL/GenBank/DDBJ whole genome shotgun (WGS) entry which is preliminary data.</text>
</comment>
<reference evidence="2 3" key="1">
    <citation type="submission" date="2019-05" db="EMBL/GenBank/DDBJ databases">
        <title>Panacibacter sp. strain 17mud1-8 Genome sequencing and assembly.</title>
        <authorList>
            <person name="Chhetri G."/>
        </authorList>
    </citation>
    <scope>NUCLEOTIDE SEQUENCE [LARGE SCALE GENOMIC DNA]</scope>
    <source>
        <strain evidence="2 3">17mud1-8</strain>
    </source>
</reference>
<dbReference type="InterPro" id="IPR036034">
    <property type="entry name" value="PDZ_sf"/>
</dbReference>
<keyword evidence="3" id="KW-1185">Reference proteome</keyword>
<evidence type="ECO:0000313" key="2">
    <source>
        <dbReference type="EMBL" id="TKK70758.1"/>
    </source>
</evidence>
<dbReference type="SMART" id="SM00228">
    <property type="entry name" value="PDZ"/>
    <property type="match status" value="1"/>
</dbReference>
<dbReference type="InterPro" id="IPR001478">
    <property type="entry name" value="PDZ"/>
</dbReference>
<proteinExistence type="predicted"/>